<comment type="caution">
    <text evidence="5">The sequence shown here is derived from an EMBL/GenBank/DDBJ whole genome shotgun (WGS) entry which is preliminary data.</text>
</comment>
<proteinExistence type="predicted"/>
<keyword evidence="6" id="KW-1185">Reference proteome</keyword>
<dbReference type="InterPro" id="IPR036431">
    <property type="entry name" value="ARID_dom_sf"/>
</dbReference>
<dbReference type="Pfam" id="PF00098">
    <property type="entry name" value="zf-CCHC"/>
    <property type="match status" value="1"/>
</dbReference>
<gene>
    <name evidence="5" type="ORF">Tco_0682740</name>
</gene>
<dbReference type="GO" id="GO:0003677">
    <property type="term" value="F:DNA binding"/>
    <property type="evidence" value="ECO:0007669"/>
    <property type="project" value="UniProtKB-KW"/>
</dbReference>
<dbReference type="CDD" id="cd16100">
    <property type="entry name" value="ARID"/>
    <property type="match status" value="1"/>
</dbReference>
<evidence type="ECO:0000259" key="3">
    <source>
        <dbReference type="PROSITE" id="PS50158"/>
    </source>
</evidence>
<feature type="region of interest" description="Disordered" evidence="2">
    <location>
        <begin position="455"/>
        <end position="478"/>
    </location>
</feature>
<reference evidence="5" key="2">
    <citation type="submission" date="2022-01" db="EMBL/GenBank/DDBJ databases">
        <authorList>
            <person name="Yamashiro T."/>
            <person name="Shiraishi A."/>
            <person name="Satake H."/>
            <person name="Nakayama K."/>
        </authorList>
    </citation>
    <scope>NUCLEOTIDE SEQUENCE</scope>
</reference>
<evidence type="ECO:0000256" key="1">
    <source>
        <dbReference type="PROSITE-ProRule" id="PRU00047"/>
    </source>
</evidence>
<sequence length="484" mass="56775">MLRKKLEEIEVFNSSNPQDKYKKPKCFYCKQTGHVIKSCPILIKDEAEYAQRHPNDKERINPTQSKIFQDKNMVLCFKCKEYGHITDRCPSKEEQSKVSLKYPESIHFKTDGILKGTDHGTWDDLCYLSNTSDKHLCSNLNAFCNIKENFLVKELEEQKKFLFTYGMGEVIIKNDCQAYLIPGVYFAPEITLNILSINLLKQQGFEVLFEEERYRLEYMFKESTGNNLDLNRLRQKQNQYLDDYFERLDESQNRKKEEMVSFEEDINLSEVHTFHEFVAFLNLIKNDDIISKGWDIYRERFDKVLKWFYNHYLKRQLPGIIPPIVHGVPIHLFDLYKLIDCMGGYLSVQFGQEFGAIAEILGLTRNDGEEIKKCYMTYLDVFTSYYKTARAPEVPTNVEEDSESLVSYQWNIGKTCAPIAVQKGKEKLEHFGIKLEEETFCKEQQSAYYGKDQDKYTTYKGPSTSRISDKEDSFNSTSDDYIII</sequence>
<dbReference type="SUPFAM" id="SSF46774">
    <property type="entry name" value="ARID-like"/>
    <property type="match status" value="1"/>
</dbReference>
<evidence type="ECO:0000313" key="6">
    <source>
        <dbReference type="Proteomes" id="UP001151760"/>
    </source>
</evidence>
<name>A0ABQ4XS13_9ASTR</name>
<accession>A0ABQ4XS13</accession>
<dbReference type="EMBL" id="BQNB010009771">
    <property type="protein sequence ID" value="GJS68175.1"/>
    <property type="molecule type" value="Genomic_DNA"/>
</dbReference>
<feature type="domain" description="ARID" evidence="4">
    <location>
        <begin position="295"/>
        <end position="387"/>
    </location>
</feature>
<dbReference type="Pfam" id="PF01388">
    <property type="entry name" value="ARID"/>
    <property type="match status" value="1"/>
</dbReference>
<dbReference type="Gene3D" id="1.10.150.60">
    <property type="entry name" value="ARID DNA-binding domain"/>
    <property type="match status" value="1"/>
</dbReference>
<keyword evidence="1" id="KW-0863">Zinc-finger</keyword>
<keyword evidence="5" id="KW-0238">DNA-binding</keyword>
<evidence type="ECO:0000259" key="4">
    <source>
        <dbReference type="PROSITE" id="PS51011"/>
    </source>
</evidence>
<protein>
    <submittedName>
        <fullName evidence="5">ARID DNA-binding domain-containing protein</fullName>
    </submittedName>
</protein>
<evidence type="ECO:0000256" key="2">
    <source>
        <dbReference type="SAM" id="MobiDB-lite"/>
    </source>
</evidence>
<dbReference type="InterPro" id="IPR001878">
    <property type="entry name" value="Znf_CCHC"/>
</dbReference>
<dbReference type="SMART" id="SM00343">
    <property type="entry name" value="ZnF_C2HC"/>
    <property type="match status" value="2"/>
</dbReference>
<reference evidence="5" key="1">
    <citation type="journal article" date="2022" name="Int. J. Mol. Sci.">
        <title>Draft Genome of Tanacetum Coccineum: Genomic Comparison of Closely Related Tanacetum-Family Plants.</title>
        <authorList>
            <person name="Yamashiro T."/>
            <person name="Shiraishi A."/>
            <person name="Nakayama K."/>
            <person name="Satake H."/>
        </authorList>
    </citation>
    <scope>NUCLEOTIDE SEQUENCE</scope>
</reference>
<dbReference type="InterPro" id="IPR036875">
    <property type="entry name" value="Znf_CCHC_sf"/>
</dbReference>
<evidence type="ECO:0000313" key="5">
    <source>
        <dbReference type="EMBL" id="GJS68175.1"/>
    </source>
</evidence>
<organism evidence="5 6">
    <name type="scientific">Tanacetum coccineum</name>
    <dbReference type="NCBI Taxonomy" id="301880"/>
    <lineage>
        <taxon>Eukaryota</taxon>
        <taxon>Viridiplantae</taxon>
        <taxon>Streptophyta</taxon>
        <taxon>Embryophyta</taxon>
        <taxon>Tracheophyta</taxon>
        <taxon>Spermatophyta</taxon>
        <taxon>Magnoliopsida</taxon>
        <taxon>eudicotyledons</taxon>
        <taxon>Gunneridae</taxon>
        <taxon>Pentapetalae</taxon>
        <taxon>asterids</taxon>
        <taxon>campanulids</taxon>
        <taxon>Asterales</taxon>
        <taxon>Asteraceae</taxon>
        <taxon>Asteroideae</taxon>
        <taxon>Anthemideae</taxon>
        <taxon>Anthemidinae</taxon>
        <taxon>Tanacetum</taxon>
    </lineage>
</organism>
<feature type="domain" description="CCHC-type" evidence="3">
    <location>
        <begin position="76"/>
        <end position="91"/>
    </location>
</feature>
<dbReference type="PROSITE" id="PS51011">
    <property type="entry name" value="ARID"/>
    <property type="match status" value="1"/>
</dbReference>
<dbReference type="InterPro" id="IPR001606">
    <property type="entry name" value="ARID_dom"/>
</dbReference>
<dbReference type="Gene3D" id="4.10.60.10">
    <property type="entry name" value="Zinc finger, CCHC-type"/>
    <property type="match status" value="1"/>
</dbReference>
<dbReference type="PANTHER" id="PTHR46410:SF26">
    <property type="entry name" value="BULB-TYPE LECTIN DOMAIN-CONTAINING PROTEIN-RELATED"/>
    <property type="match status" value="1"/>
</dbReference>
<feature type="domain" description="CCHC-type" evidence="3">
    <location>
        <begin position="25"/>
        <end position="40"/>
    </location>
</feature>
<dbReference type="Proteomes" id="UP001151760">
    <property type="component" value="Unassembled WGS sequence"/>
</dbReference>
<keyword evidence="1" id="KW-0862">Zinc</keyword>
<dbReference type="SUPFAM" id="SSF57756">
    <property type="entry name" value="Retrovirus zinc finger-like domains"/>
    <property type="match status" value="2"/>
</dbReference>
<keyword evidence="1" id="KW-0479">Metal-binding</keyword>
<dbReference type="PANTHER" id="PTHR46410">
    <property type="entry name" value="AT-RICH INTERACTIVE DOMAIN-CONTAINING PROTEIN 2"/>
    <property type="match status" value="1"/>
</dbReference>
<dbReference type="PROSITE" id="PS50158">
    <property type="entry name" value="ZF_CCHC"/>
    <property type="match status" value="2"/>
</dbReference>